<evidence type="ECO:0000256" key="1">
    <source>
        <dbReference type="SAM" id="MobiDB-lite"/>
    </source>
</evidence>
<dbReference type="Pfam" id="PF22746">
    <property type="entry name" value="SHOCT-like_DUF2089-C"/>
    <property type="match status" value="1"/>
</dbReference>
<dbReference type="AlphaFoldDB" id="A0A2I0QUM4"/>
<dbReference type="InterPro" id="IPR053959">
    <property type="entry name" value="YvlB/LiaX_N"/>
</dbReference>
<evidence type="ECO:0000259" key="3">
    <source>
        <dbReference type="Pfam" id="PF22746"/>
    </source>
</evidence>
<organism evidence="4 5">
    <name type="scientific">Halalkalibacillus sediminis</name>
    <dbReference type="NCBI Taxonomy" id="2018042"/>
    <lineage>
        <taxon>Bacteria</taxon>
        <taxon>Bacillati</taxon>
        <taxon>Bacillota</taxon>
        <taxon>Bacilli</taxon>
        <taxon>Bacillales</taxon>
        <taxon>Bacillaceae</taxon>
        <taxon>Halalkalibacillus</taxon>
    </lineage>
</organism>
<evidence type="ECO:0000313" key="4">
    <source>
        <dbReference type="EMBL" id="PKR78008.1"/>
    </source>
</evidence>
<dbReference type="EMBL" id="PJNH01000002">
    <property type="protein sequence ID" value="PKR78008.1"/>
    <property type="molecule type" value="Genomic_DNA"/>
</dbReference>
<accession>A0A2I0QUM4</accession>
<dbReference type="RefSeq" id="WP_101331616.1">
    <property type="nucleotide sequence ID" value="NZ_PJNH01000002.1"/>
</dbReference>
<proteinExistence type="predicted"/>
<sequence length="366" mass="41216">MDEKRRRILKLLEEGHVTAEEADQLLEALNDANNSENNQSKAETIADKESEAEDFTKNLKKDLKNLTEGLFNMVDDTLQKVKSGPFEFNFKHTSVKREFQFDSSDITNLSLNLASSSIEIFPSENDEISMDCRGKVYKETNQEEAEKKFDQSFQVSVNDQTLHIEQDRKYIMVEITLYLPKKIYHDVSIKTINGSIYLRNHHFEAARISTVNGSVKANKFKSEALYVDTKHGSVRLDDVQLSKAKIDTTTGAAFIDGEIGHLKTNVITGSIRAYVRNSDAGDADLHATTGSIQLYVPEDIRLHGHASTTVSSVDINLPDANVDTESDQIMKKFIRFNKGIDKDSEETDYFDVDLSTKTGSIRVSNL</sequence>
<name>A0A2I0QUM4_9BACI</name>
<feature type="domain" description="DUF4097" evidence="2">
    <location>
        <begin position="106"/>
        <end position="330"/>
    </location>
</feature>
<dbReference type="InterPro" id="IPR025164">
    <property type="entry name" value="Toastrack_DUF4097"/>
</dbReference>
<comment type="caution">
    <text evidence="4">The sequence shown here is derived from an EMBL/GenBank/DDBJ whole genome shotgun (WGS) entry which is preliminary data.</text>
</comment>
<dbReference type="OrthoDB" id="2240743at2"/>
<reference evidence="4 5" key="1">
    <citation type="submission" date="2017-06" db="EMBL/GenBank/DDBJ databases">
        <title>the draft geome sequence of Illustriluteabacillus marina B3227.</title>
        <authorList>
            <person name="He R.-H."/>
            <person name="Du Z.-J."/>
        </authorList>
    </citation>
    <scope>NUCLEOTIDE SEQUENCE [LARGE SCALE GENOMIC DNA]</scope>
    <source>
        <strain evidence="4 5">B3227</strain>
    </source>
</reference>
<feature type="compositionally biased region" description="Polar residues" evidence="1">
    <location>
        <begin position="31"/>
        <end position="42"/>
    </location>
</feature>
<protein>
    <submittedName>
        <fullName evidence="4">Uncharacterized protein</fullName>
    </submittedName>
</protein>
<dbReference type="PANTHER" id="PTHR34094:SF1">
    <property type="entry name" value="PROTEIN FAM185A"/>
    <property type="match status" value="1"/>
</dbReference>
<evidence type="ECO:0000259" key="2">
    <source>
        <dbReference type="Pfam" id="PF13349"/>
    </source>
</evidence>
<keyword evidence="5" id="KW-1185">Reference proteome</keyword>
<dbReference type="Proteomes" id="UP000243524">
    <property type="component" value="Unassembled WGS sequence"/>
</dbReference>
<dbReference type="Pfam" id="PF13349">
    <property type="entry name" value="DUF4097"/>
    <property type="match status" value="1"/>
</dbReference>
<feature type="domain" description="YvlB/LiaX N-terminal" evidence="3">
    <location>
        <begin position="3"/>
        <end position="31"/>
    </location>
</feature>
<gene>
    <name evidence="4" type="ORF">CEY16_08795</name>
</gene>
<dbReference type="PANTHER" id="PTHR34094">
    <property type="match status" value="1"/>
</dbReference>
<evidence type="ECO:0000313" key="5">
    <source>
        <dbReference type="Proteomes" id="UP000243524"/>
    </source>
</evidence>
<feature type="region of interest" description="Disordered" evidence="1">
    <location>
        <begin position="31"/>
        <end position="50"/>
    </location>
</feature>